<dbReference type="EMBL" id="JAEPRJ010000001">
    <property type="protein sequence ID" value="MBK5897442.1"/>
    <property type="molecule type" value="Genomic_DNA"/>
</dbReference>
<evidence type="ECO:0000313" key="11">
    <source>
        <dbReference type="Proteomes" id="UP000604730"/>
    </source>
</evidence>
<dbReference type="GO" id="GO:0042781">
    <property type="term" value="F:3'-tRNA processing endoribonuclease activity"/>
    <property type="evidence" value="ECO:0007669"/>
    <property type="project" value="UniProtKB-EC"/>
</dbReference>
<dbReference type="RefSeq" id="WP_208428923.1">
    <property type="nucleotide sequence ID" value="NZ_JAEPRJ010000001.1"/>
</dbReference>
<evidence type="ECO:0000256" key="1">
    <source>
        <dbReference type="ARBA" id="ARBA00011738"/>
    </source>
</evidence>
<evidence type="ECO:0000256" key="2">
    <source>
        <dbReference type="ARBA" id="ARBA00022694"/>
    </source>
</evidence>
<keyword evidence="5 8" id="KW-0255">Endonuclease</keyword>
<dbReference type="NCBIfam" id="NF000801">
    <property type="entry name" value="PRK00055.1-3"/>
    <property type="match status" value="1"/>
</dbReference>
<feature type="binding site" evidence="8">
    <location>
        <position position="66"/>
    </location>
    <ligand>
        <name>Zn(2+)</name>
        <dbReference type="ChEBI" id="CHEBI:29105"/>
        <label>2</label>
        <note>catalytic</note>
    </ligand>
</feature>
<dbReference type="InterPro" id="IPR013471">
    <property type="entry name" value="RNase_Z/BN"/>
</dbReference>
<organism evidence="10 11">
    <name type="scientific">Catonella massiliensis</name>
    <dbReference type="NCBI Taxonomy" id="2799636"/>
    <lineage>
        <taxon>Bacteria</taxon>
        <taxon>Bacillati</taxon>
        <taxon>Bacillota</taxon>
        <taxon>Clostridia</taxon>
        <taxon>Lachnospirales</taxon>
        <taxon>Lachnospiraceae</taxon>
        <taxon>Catonella</taxon>
    </lineage>
</organism>
<evidence type="ECO:0000256" key="8">
    <source>
        <dbReference type="HAMAP-Rule" id="MF_01818"/>
    </source>
</evidence>
<reference evidence="10 11" key="1">
    <citation type="submission" date="2021-01" db="EMBL/GenBank/DDBJ databases">
        <title>Isolation and description of Catonella massiliensis sp. nov., a novel Catonella species, isolated from a stable periodontitis subject.</title>
        <authorList>
            <person name="Antezack A."/>
            <person name="Boxberger M."/>
            <person name="La Scola B."/>
            <person name="Monnet-Corti V."/>
        </authorList>
    </citation>
    <scope>NUCLEOTIDE SEQUENCE [LARGE SCALE GENOMIC DNA]</scope>
    <source>
        <strain evidence="10 11">Marseille-Q4567</strain>
    </source>
</reference>
<evidence type="ECO:0000313" key="10">
    <source>
        <dbReference type="EMBL" id="MBK5897442.1"/>
    </source>
</evidence>
<evidence type="ECO:0000256" key="5">
    <source>
        <dbReference type="ARBA" id="ARBA00022759"/>
    </source>
</evidence>
<feature type="binding site" evidence="8">
    <location>
        <position position="61"/>
    </location>
    <ligand>
        <name>Zn(2+)</name>
        <dbReference type="ChEBI" id="CHEBI:29105"/>
        <label>1</label>
        <note>catalytic</note>
    </ligand>
</feature>
<dbReference type="SUPFAM" id="SSF56281">
    <property type="entry name" value="Metallo-hydrolase/oxidoreductase"/>
    <property type="match status" value="1"/>
</dbReference>
<proteinExistence type="inferred from homology"/>
<feature type="domain" description="Metallo-beta-lactamase" evidence="9">
    <location>
        <begin position="196"/>
        <end position="266"/>
    </location>
</feature>
<dbReference type="InterPro" id="IPR036866">
    <property type="entry name" value="RibonucZ/Hydroxyglut_hydro"/>
</dbReference>
<dbReference type="CDD" id="cd07717">
    <property type="entry name" value="RNaseZ_ZiPD-like_MBL-fold"/>
    <property type="match status" value="1"/>
</dbReference>
<evidence type="ECO:0000256" key="7">
    <source>
        <dbReference type="ARBA" id="ARBA00022833"/>
    </source>
</evidence>
<comment type="function">
    <text evidence="8">Zinc phosphodiesterase, which displays some tRNA 3'-processing endonuclease activity. Probably involved in tRNA maturation, by removing a 3'-trailer from precursor tRNA.</text>
</comment>
<feature type="binding site" evidence="8">
    <location>
        <position position="206"/>
    </location>
    <ligand>
        <name>Zn(2+)</name>
        <dbReference type="ChEBI" id="CHEBI:29105"/>
        <label>2</label>
        <note>catalytic</note>
    </ligand>
</feature>
<accession>A0ABS1IZX8</accession>
<gene>
    <name evidence="8" type="primary">rnz</name>
    <name evidence="10" type="ORF">JJN12_06585</name>
</gene>
<comment type="subunit">
    <text evidence="1 8">Homodimer.</text>
</comment>
<feature type="binding site" evidence="8">
    <location>
        <position position="265"/>
    </location>
    <ligand>
        <name>Zn(2+)</name>
        <dbReference type="ChEBI" id="CHEBI:29105"/>
        <label>2</label>
        <note>catalytic</note>
    </ligand>
</feature>
<comment type="cofactor">
    <cofactor evidence="8">
        <name>Zn(2+)</name>
        <dbReference type="ChEBI" id="CHEBI:29105"/>
    </cofactor>
    <text evidence="8">Binds 2 Zn(2+) ions.</text>
</comment>
<dbReference type="EC" id="3.1.26.11" evidence="8"/>
<comment type="catalytic activity">
    <reaction evidence="8">
        <text>Endonucleolytic cleavage of RNA, removing extra 3' nucleotides from tRNA precursor, generating 3' termini of tRNAs. A 3'-hydroxy group is left at the tRNA terminus and a 5'-phosphoryl group is left at the trailer molecule.</text>
        <dbReference type="EC" id="3.1.26.11"/>
    </reaction>
</comment>
<dbReference type="NCBIfam" id="TIGR02651">
    <property type="entry name" value="RNase_Z"/>
    <property type="match status" value="1"/>
</dbReference>
<keyword evidence="6 8" id="KW-0378">Hydrolase</keyword>
<feature type="binding site" evidence="8">
    <location>
        <position position="206"/>
    </location>
    <ligand>
        <name>Zn(2+)</name>
        <dbReference type="ChEBI" id="CHEBI:29105"/>
        <label>1</label>
        <note>catalytic</note>
    </ligand>
</feature>
<keyword evidence="11" id="KW-1185">Reference proteome</keyword>
<keyword evidence="3 8" id="KW-0540">Nuclease</keyword>
<sequence length="304" mass="33893">MLDICLLGTGGMMPLPNRFLTSLLARYNGNSVLIDCGEGTQVAVKKKGWSVNPIGLICITHFHGDHVAGIPGLLLSIGNSGRTEPITILGPKGIERVIKSLCIIAQELPFDVNFVEIEGDGGNFEFFGMKIEAFKLKHNVICYGYNIIVDRAGRFLPEKAKENEVPLKCWNRLQKGETVEYEGKTYTPDMVMGGERKGLKVTYCTDTRPVPIIAEMAADADLFICEGMYGDLESVNKAKEKKHMTMQEACELAQIAKPKKMWLTHYSPAMAHPEQYIKEVREIFDNVRLGKDGKSIDLMFVDEE</sequence>
<feature type="binding site" evidence="8">
    <location>
        <position position="65"/>
    </location>
    <ligand>
        <name>Zn(2+)</name>
        <dbReference type="ChEBI" id="CHEBI:29105"/>
        <label>2</label>
        <note>catalytic</note>
    </ligand>
</feature>
<dbReference type="Proteomes" id="UP000604730">
    <property type="component" value="Unassembled WGS sequence"/>
</dbReference>
<evidence type="ECO:0000256" key="4">
    <source>
        <dbReference type="ARBA" id="ARBA00022723"/>
    </source>
</evidence>
<evidence type="ECO:0000256" key="3">
    <source>
        <dbReference type="ARBA" id="ARBA00022722"/>
    </source>
</evidence>
<dbReference type="Pfam" id="PF23023">
    <property type="entry name" value="Anti-Pycsar_Apyc1"/>
    <property type="match status" value="1"/>
</dbReference>
<comment type="caution">
    <text evidence="10">The sequence shown here is derived from an EMBL/GenBank/DDBJ whole genome shotgun (WGS) entry which is preliminary data.</text>
</comment>
<dbReference type="Gene3D" id="3.60.15.10">
    <property type="entry name" value="Ribonuclease Z/Hydroxyacylglutathione hydrolase-like"/>
    <property type="match status" value="1"/>
</dbReference>
<dbReference type="PANTHER" id="PTHR46018">
    <property type="entry name" value="ZINC PHOSPHODIESTERASE ELAC PROTEIN 1"/>
    <property type="match status" value="1"/>
</dbReference>
<dbReference type="HAMAP" id="MF_01818">
    <property type="entry name" value="RNase_Z_BN"/>
    <property type="match status" value="1"/>
</dbReference>
<keyword evidence="7 8" id="KW-0862">Zinc</keyword>
<comment type="similarity">
    <text evidence="8">Belongs to the RNase Z family.</text>
</comment>
<keyword evidence="2 8" id="KW-0819">tRNA processing</keyword>
<feature type="binding site" evidence="8">
    <location>
        <position position="138"/>
    </location>
    <ligand>
        <name>Zn(2+)</name>
        <dbReference type="ChEBI" id="CHEBI:29105"/>
        <label>1</label>
        <note>catalytic</note>
    </ligand>
</feature>
<protein>
    <recommendedName>
        <fullName evidence="8">Ribonuclease Z</fullName>
        <shortName evidence="8">RNase Z</shortName>
        <ecNumber evidence="8">3.1.26.11</ecNumber>
    </recommendedName>
    <alternativeName>
        <fullName evidence="8">tRNA 3 endonuclease</fullName>
    </alternativeName>
    <alternativeName>
        <fullName evidence="8">tRNase Z</fullName>
    </alternativeName>
</protein>
<feature type="binding site" evidence="8">
    <location>
        <position position="63"/>
    </location>
    <ligand>
        <name>Zn(2+)</name>
        <dbReference type="ChEBI" id="CHEBI:29105"/>
        <label>1</label>
        <note>catalytic</note>
    </ligand>
</feature>
<evidence type="ECO:0000259" key="9">
    <source>
        <dbReference type="Pfam" id="PF12706"/>
    </source>
</evidence>
<name>A0ABS1IZX8_9FIRM</name>
<dbReference type="InterPro" id="IPR001279">
    <property type="entry name" value="Metallo-B-lactamas"/>
</dbReference>
<evidence type="ECO:0000256" key="6">
    <source>
        <dbReference type="ARBA" id="ARBA00022801"/>
    </source>
</evidence>
<dbReference type="PANTHER" id="PTHR46018:SF2">
    <property type="entry name" value="ZINC PHOSPHODIESTERASE ELAC PROTEIN 1"/>
    <property type="match status" value="1"/>
</dbReference>
<dbReference type="Pfam" id="PF12706">
    <property type="entry name" value="Lactamase_B_2"/>
    <property type="match status" value="1"/>
</dbReference>
<feature type="active site" description="Proton acceptor" evidence="8">
    <location>
        <position position="65"/>
    </location>
</feature>
<keyword evidence="4 8" id="KW-0479">Metal-binding</keyword>